<dbReference type="SUPFAM" id="SSF63380">
    <property type="entry name" value="Riboflavin synthase domain-like"/>
    <property type="match status" value="1"/>
</dbReference>
<organism evidence="4 5">
    <name type="scientific">Natranaerovirga hydrolytica</name>
    <dbReference type="NCBI Taxonomy" id="680378"/>
    <lineage>
        <taxon>Bacteria</taxon>
        <taxon>Bacillati</taxon>
        <taxon>Bacillota</taxon>
        <taxon>Clostridia</taxon>
        <taxon>Lachnospirales</taxon>
        <taxon>Natranaerovirgaceae</taxon>
        <taxon>Natranaerovirga</taxon>
    </lineage>
</organism>
<comment type="cofactor">
    <cofactor evidence="1">
        <name>FAD</name>
        <dbReference type="ChEBI" id="CHEBI:57692"/>
    </cofactor>
    <text evidence="1">Binds 1 FAD per subunit.</text>
</comment>
<feature type="binding site" evidence="2">
    <location>
        <position position="222"/>
    </location>
    <ligand>
        <name>[2Fe-2S] cluster</name>
        <dbReference type="ChEBI" id="CHEBI:190135"/>
    </ligand>
</feature>
<evidence type="ECO:0000259" key="3">
    <source>
        <dbReference type="PROSITE" id="PS51384"/>
    </source>
</evidence>
<dbReference type="Gene3D" id="3.40.50.80">
    <property type="entry name" value="Nucleotide-binding domain of ferredoxin-NADP reductase (FNR) module"/>
    <property type="match status" value="1"/>
</dbReference>
<dbReference type="AlphaFoldDB" id="A0A4R1N6X4"/>
<feature type="binding site" evidence="1">
    <location>
        <begin position="62"/>
        <end position="64"/>
    </location>
    <ligand>
        <name>FAD</name>
        <dbReference type="ChEBI" id="CHEBI:57692"/>
    </ligand>
</feature>
<dbReference type="InterPro" id="IPR019480">
    <property type="entry name" value="Dihydroorotate_DH_Fe-S-bd"/>
</dbReference>
<keyword evidence="2" id="KW-0479">Metal-binding</keyword>
<dbReference type="GO" id="GO:0046872">
    <property type="term" value="F:metal ion binding"/>
    <property type="evidence" value="ECO:0007669"/>
    <property type="project" value="UniProtKB-KW"/>
</dbReference>
<keyword evidence="2" id="KW-0411">Iron-sulfur</keyword>
<keyword evidence="1" id="KW-0285">Flavoprotein</keyword>
<dbReference type="GO" id="GO:0016491">
    <property type="term" value="F:oxidoreductase activity"/>
    <property type="evidence" value="ECO:0007669"/>
    <property type="project" value="InterPro"/>
</dbReference>
<proteinExistence type="predicted"/>
<feature type="binding site" evidence="2">
    <location>
        <position position="225"/>
    </location>
    <ligand>
        <name>[2Fe-2S] cluster</name>
        <dbReference type="ChEBI" id="CHEBI:190135"/>
    </ligand>
</feature>
<reference evidence="4 5" key="1">
    <citation type="submission" date="2019-03" db="EMBL/GenBank/DDBJ databases">
        <title>Genomic Encyclopedia of Type Strains, Phase IV (KMG-IV): sequencing the most valuable type-strain genomes for metagenomic binning, comparative biology and taxonomic classification.</title>
        <authorList>
            <person name="Goeker M."/>
        </authorList>
    </citation>
    <scope>NUCLEOTIDE SEQUENCE [LARGE SCALE GENOMIC DNA]</scope>
    <source>
        <strain evidence="4 5">DSM 24176</strain>
    </source>
</reference>
<name>A0A4R1N6X4_9FIRM</name>
<comment type="caution">
    <text evidence="4">The sequence shown here is derived from an EMBL/GenBank/DDBJ whole genome shotgun (WGS) entry which is preliminary data.</text>
</comment>
<dbReference type="Pfam" id="PF10418">
    <property type="entry name" value="DHODB_Fe-S_bind"/>
    <property type="match status" value="1"/>
</dbReference>
<dbReference type="OrthoDB" id="9778346at2"/>
<dbReference type="EMBL" id="SMGQ01000011">
    <property type="protein sequence ID" value="TCK98789.1"/>
    <property type="molecule type" value="Genomic_DNA"/>
</dbReference>
<dbReference type="PANTHER" id="PTHR43513">
    <property type="entry name" value="DIHYDROOROTATE DEHYDROGENASE B (NAD(+)), ELECTRON TRANSFER SUBUNIT"/>
    <property type="match status" value="1"/>
</dbReference>
<dbReference type="InterPro" id="IPR012165">
    <property type="entry name" value="Cyt_c3_hydrogenase_gsu"/>
</dbReference>
<dbReference type="GO" id="GO:0006221">
    <property type="term" value="P:pyrimidine nucleotide biosynthetic process"/>
    <property type="evidence" value="ECO:0007669"/>
    <property type="project" value="InterPro"/>
</dbReference>
<feature type="domain" description="FAD-binding FR-type" evidence="3">
    <location>
        <begin position="1"/>
        <end position="95"/>
    </location>
</feature>
<dbReference type="GO" id="GO:0051537">
    <property type="term" value="F:2 iron, 2 sulfur cluster binding"/>
    <property type="evidence" value="ECO:0007669"/>
    <property type="project" value="UniProtKB-KW"/>
</dbReference>
<keyword evidence="1" id="KW-0274">FAD</keyword>
<feature type="binding site" evidence="2">
    <location>
        <position position="237"/>
    </location>
    <ligand>
        <name>[2Fe-2S] cluster</name>
        <dbReference type="ChEBI" id="CHEBI:190135"/>
    </ligand>
</feature>
<dbReference type="InterPro" id="IPR001433">
    <property type="entry name" value="OxRdtase_FAD/NAD-bd"/>
</dbReference>
<dbReference type="Pfam" id="PF00175">
    <property type="entry name" value="NAD_binding_1"/>
    <property type="match status" value="1"/>
</dbReference>
<dbReference type="SUPFAM" id="SSF52343">
    <property type="entry name" value="Ferredoxin reductase-like, C-terminal NADP-linked domain"/>
    <property type="match status" value="1"/>
</dbReference>
<dbReference type="InterPro" id="IPR050353">
    <property type="entry name" value="PyrK_electron_transfer"/>
</dbReference>
<sequence length="279" mass="30921">MYKIVDKRQLNKDVDLMVVKAPFVSRKCEPGQFIILRADDNSERIPLTIADYDREEDTVTIIYQVVGYSTQVLRTKEIGESVKDFVGPLGQPSELKKHKRVLGIAGGVGAAPLYPQIKKLHEMGVEVDVIIGGRSDEYIILEDEFKKICHNIYFATNDGSKGKKGFVTDVLNDLLDNGEQYEEVIAIGPLIMMKAVVSITKPLNIPTAVSLNPVMIDGTGMCGGCRVTVGDETKFACVDGPDFDGLLVDFDECMRRQNMYRDQEDHVCRVGLEGGQKNA</sequence>
<keyword evidence="2" id="KW-0001">2Fe-2S</keyword>
<dbReference type="PIRSF" id="PIRSF006816">
    <property type="entry name" value="Cyc3_hyd_g"/>
    <property type="match status" value="1"/>
</dbReference>
<dbReference type="InterPro" id="IPR017927">
    <property type="entry name" value="FAD-bd_FR_type"/>
</dbReference>
<protein>
    <submittedName>
        <fullName evidence="4">Ferredoxin--NADP+ reductase</fullName>
    </submittedName>
</protein>
<evidence type="ECO:0000256" key="1">
    <source>
        <dbReference type="PIRSR" id="PIRSR006816-1"/>
    </source>
</evidence>
<dbReference type="CDD" id="cd06219">
    <property type="entry name" value="DHOD_e_trans_like1"/>
    <property type="match status" value="1"/>
</dbReference>
<dbReference type="Gene3D" id="2.40.30.10">
    <property type="entry name" value="Translation factors"/>
    <property type="match status" value="1"/>
</dbReference>
<dbReference type="PANTHER" id="PTHR43513:SF3">
    <property type="entry name" value="DIHYDROOROTATE DEHYDROGENASE B (NAD(+)), ELECTRON TRANSFER SUBUNIT-RELATED"/>
    <property type="match status" value="1"/>
</dbReference>
<comment type="cofactor">
    <cofactor evidence="2">
        <name>[2Fe-2S] cluster</name>
        <dbReference type="ChEBI" id="CHEBI:190135"/>
    </cofactor>
    <text evidence="2">Binds 1 [2Fe-2S] cluster per subunit.</text>
</comment>
<dbReference type="NCBIfam" id="NF004862">
    <property type="entry name" value="PRK06222.1"/>
    <property type="match status" value="1"/>
</dbReference>
<dbReference type="GO" id="GO:0050660">
    <property type="term" value="F:flavin adenine dinucleotide binding"/>
    <property type="evidence" value="ECO:0007669"/>
    <property type="project" value="InterPro"/>
</dbReference>
<evidence type="ECO:0000256" key="2">
    <source>
        <dbReference type="PIRSR" id="PIRSR006816-2"/>
    </source>
</evidence>
<keyword evidence="2" id="KW-0408">Iron</keyword>
<keyword evidence="5" id="KW-1185">Reference proteome</keyword>
<dbReference type="InterPro" id="IPR039261">
    <property type="entry name" value="FNR_nucleotide-bd"/>
</dbReference>
<dbReference type="Proteomes" id="UP000294545">
    <property type="component" value="Unassembled WGS sequence"/>
</dbReference>
<accession>A0A4R1N6X4</accession>
<gene>
    <name evidence="4" type="ORF">EDC19_1224</name>
</gene>
<evidence type="ECO:0000313" key="4">
    <source>
        <dbReference type="EMBL" id="TCK98789.1"/>
    </source>
</evidence>
<dbReference type="RefSeq" id="WP_132281925.1">
    <property type="nucleotide sequence ID" value="NZ_SMGQ01000011.1"/>
</dbReference>
<dbReference type="InterPro" id="IPR017938">
    <property type="entry name" value="Riboflavin_synthase-like_b-brl"/>
</dbReference>
<dbReference type="PROSITE" id="PS51384">
    <property type="entry name" value="FAD_FR"/>
    <property type="match status" value="1"/>
</dbReference>
<evidence type="ECO:0000313" key="5">
    <source>
        <dbReference type="Proteomes" id="UP000294545"/>
    </source>
</evidence>